<evidence type="ECO:0000256" key="3">
    <source>
        <dbReference type="ARBA" id="ARBA00023163"/>
    </source>
</evidence>
<keyword evidence="3" id="KW-0804">Transcription</keyword>
<evidence type="ECO:0000256" key="2">
    <source>
        <dbReference type="ARBA" id="ARBA00023125"/>
    </source>
</evidence>
<keyword evidence="2 4" id="KW-0238">DNA-binding</keyword>
<dbReference type="Pfam" id="PF13305">
    <property type="entry name" value="TetR_C_33"/>
    <property type="match status" value="1"/>
</dbReference>
<feature type="DNA-binding region" description="H-T-H motif" evidence="4">
    <location>
        <begin position="39"/>
        <end position="58"/>
    </location>
</feature>
<sequence>MCTPVNIHVMNAYHHGDLRNALIDAAASLAAEGGPEAVTVRAAARQVGVTPTAAYRHFTGHDELITAAKAECVAKMGGAMRKRLEALEPTDDRVESLRARMQALGQGYVDFAFAEPGLYRTSFTGGVHGDDAPDEYEAPDHPHQMLVGLVAELVDLGVISEADRLGTEMTAWSMVHGLALMMIDGPFAGLDAAERERVVAETLRVFRQMLWPDAT</sequence>
<dbReference type="InterPro" id="IPR050109">
    <property type="entry name" value="HTH-type_TetR-like_transc_reg"/>
</dbReference>
<evidence type="ECO:0000256" key="1">
    <source>
        <dbReference type="ARBA" id="ARBA00023015"/>
    </source>
</evidence>
<dbReference type="PANTHER" id="PTHR30055:SF234">
    <property type="entry name" value="HTH-TYPE TRANSCRIPTIONAL REGULATOR BETI"/>
    <property type="match status" value="1"/>
</dbReference>
<dbReference type="Gene3D" id="1.10.357.10">
    <property type="entry name" value="Tetracycline Repressor, domain 2"/>
    <property type="match status" value="1"/>
</dbReference>
<protein>
    <recommendedName>
        <fullName evidence="5">HTH tetR-type domain-containing protein</fullName>
    </recommendedName>
</protein>
<reference evidence="7" key="1">
    <citation type="submission" date="2015-03" db="EMBL/GenBank/DDBJ databases">
        <title>Luteipulveratus halotolerans sp. nov., a novel actinobacterium (Dermacoccaceae) from Sarawak, Malaysia.</title>
        <authorList>
            <person name="Juboi H."/>
            <person name="Basik A."/>
            <person name="Shamsul S.S."/>
            <person name="Arnold P."/>
            <person name="Schmitt E.K."/>
            <person name="Sanglier J.-J."/>
            <person name="Yeo T."/>
        </authorList>
    </citation>
    <scope>NUCLEOTIDE SEQUENCE [LARGE SCALE GENOMIC DNA]</scope>
    <source>
        <strain evidence="7">C296001</strain>
    </source>
</reference>
<evidence type="ECO:0000256" key="4">
    <source>
        <dbReference type="PROSITE-ProRule" id="PRU00335"/>
    </source>
</evidence>
<dbReference type="GO" id="GO:0000976">
    <property type="term" value="F:transcription cis-regulatory region binding"/>
    <property type="evidence" value="ECO:0007669"/>
    <property type="project" value="TreeGrafter"/>
</dbReference>
<comment type="caution">
    <text evidence="6">The sequence shown here is derived from an EMBL/GenBank/DDBJ whole genome shotgun (WGS) entry which is preliminary data.</text>
</comment>
<dbReference type="PRINTS" id="PR00455">
    <property type="entry name" value="HTHTETR"/>
</dbReference>
<dbReference type="AlphaFoldDB" id="A0A0L6CKH9"/>
<gene>
    <name evidence="6" type="ORF">VV01_14780</name>
</gene>
<organism evidence="6 7">
    <name type="scientific">Luteipulveratus halotolerans</name>
    <dbReference type="NCBI Taxonomy" id="1631356"/>
    <lineage>
        <taxon>Bacteria</taxon>
        <taxon>Bacillati</taxon>
        <taxon>Actinomycetota</taxon>
        <taxon>Actinomycetes</taxon>
        <taxon>Micrococcales</taxon>
        <taxon>Dermacoccaceae</taxon>
        <taxon>Luteipulveratus</taxon>
    </lineage>
</organism>
<dbReference type="Pfam" id="PF00440">
    <property type="entry name" value="TetR_N"/>
    <property type="match status" value="1"/>
</dbReference>
<accession>A0A0L6CKH9</accession>
<dbReference type="InterPro" id="IPR009057">
    <property type="entry name" value="Homeodomain-like_sf"/>
</dbReference>
<dbReference type="InterPro" id="IPR025996">
    <property type="entry name" value="MT1864/Rv1816-like_C"/>
</dbReference>
<dbReference type="InterPro" id="IPR001647">
    <property type="entry name" value="HTH_TetR"/>
</dbReference>
<dbReference type="PATRIC" id="fig|1631356.3.peg.2919"/>
<keyword evidence="7" id="KW-1185">Reference proteome</keyword>
<evidence type="ECO:0000313" key="6">
    <source>
        <dbReference type="EMBL" id="KNX38125.1"/>
    </source>
</evidence>
<dbReference type="SUPFAM" id="SSF46689">
    <property type="entry name" value="Homeodomain-like"/>
    <property type="match status" value="1"/>
</dbReference>
<dbReference type="STRING" id="1631356.VV01_14780"/>
<dbReference type="Proteomes" id="UP000037397">
    <property type="component" value="Unassembled WGS sequence"/>
</dbReference>
<proteinExistence type="predicted"/>
<evidence type="ECO:0000259" key="5">
    <source>
        <dbReference type="PROSITE" id="PS50977"/>
    </source>
</evidence>
<evidence type="ECO:0000313" key="7">
    <source>
        <dbReference type="Proteomes" id="UP000037397"/>
    </source>
</evidence>
<dbReference type="GO" id="GO:0003700">
    <property type="term" value="F:DNA-binding transcription factor activity"/>
    <property type="evidence" value="ECO:0007669"/>
    <property type="project" value="TreeGrafter"/>
</dbReference>
<dbReference type="PANTHER" id="PTHR30055">
    <property type="entry name" value="HTH-TYPE TRANSCRIPTIONAL REGULATOR RUTR"/>
    <property type="match status" value="1"/>
</dbReference>
<name>A0A0L6CKH9_9MICO</name>
<keyword evidence="1" id="KW-0805">Transcription regulation</keyword>
<dbReference type="SUPFAM" id="SSF48498">
    <property type="entry name" value="Tetracyclin repressor-like, C-terminal domain"/>
    <property type="match status" value="1"/>
</dbReference>
<dbReference type="RefSeq" id="WP_231635244.1">
    <property type="nucleotide sequence ID" value="NZ_LAIR01000002.1"/>
</dbReference>
<dbReference type="InterPro" id="IPR036271">
    <property type="entry name" value="Tet_transcr_reg_TetR-rel_C_sf"/>
</dbReference>
<dbReference type="EMBL" id="LAIR01000002">
    <property type="protein sequence ID" value="KNX38125.1"/>
    <property type="molecule type" value="Genomic_DNA"/>
</dbReference>
<dbReference type="PROSITE" id="PS50977">
    <property type="entry name" value="HTH_TETR_2"/>
    <property type="match status" value="1"/>
</dbReference>
<feature type="domain" description="HTH tetR-type" evidence="5">
    <location>
        <begin position="16"/>
        <end position="76"/>
    </location>
</feature>